<evidence type="ECO:0000256" key="3">
    <source>
        <dbReference type="ARBA" id="ARBA00022777"/>
    </source>
</evidence>
<keyword evidence="3" id="KW-0418">Kinase</keyword>
<evidence type="ECO:0000313" key="7">
    <source>
        <dbReference type="Proteomes" id="UP000053257"/>
    </source>
</evidence>
<protein>
    <recommendedName>
        <fullName evidence="5">Protein kinase domain-containing protein</fullName>
    </recommendedName>
</protein>
<dbReference type="OrthoDB" id="4062651at2759"/>
<keyword evidence="7" id="KW-1185">Reference proteome</keyword>
<keyword evidence="1" id="KW-0808">Transferase</keyword>
<dbReference type="PANTHER" id="PTHR44329:SF288">
    <property type="entry name" value="MITOGEN-ACTIVATED PROTEIN KINASE KINASE KINASE 20"/>
    <property type="match status" value="1"/>
</dbReference>
<dbReference type="STRING" id="745531.A0A0C3NEA2"/>
<evidence type="ECO:0000313" key="6">
    <source>
        <dbReference type="EMBL" id="KIP02949.1"/>
    </source>
</evidence>
<evidence type="ECO:0000256" key="2">
    <source>
        <dbReference type="ARBA" id="ARBA00022741"/>
    </source>
</evidence>
<keyword evidence="4" id="KW-0067">ATP-binding</keyword>
<dbReference type="PROSITE" id="PS50011">
    <property type="entry name" value="PROTEIN_KINASE_DOM"/>
    <property type="match status" value="1"/>
</dbReference>
<dbReference type="GO" id="GO:0005524">
    <property type="term" value="F:ATP binding"/>
    <property type="evidence" value="ECO:0007669"/>
    <property type="project" value="UniProtKB-KW"/>
</dbReference>
<sequence>MDRISGGEPAIKVGLDAVKKQQAKFNYLQARLRTAIPPRTHCPPENDEGLIRSLLHMALDELKAQRPPRYRQIILELRGADLETVYTELLSTFSRSGTPEERDISRRYLTTLVQATDRFPEQFLQQTVNDISAMRVDGGGFSDIFTGRLMVNGKNKFIALKRVTMFPRTSQSETHIQRMYLEILSCMSLKHTNIIEVFGLYKDATSSYILTPYLQHGNIRAYVPKIKEKHAYYGVVDIIEWVHALIVDIAKGVKYLHDEYIAHGDLRGVNILIDGNARAVITDFGLAVYVNAYSSEFSSMRDGNYKWIAPEGLGADGATRASVRPTPHMDVWSFAHVCAEVSLCPAPTNAKC</sequence>
<dbReference type="Gene3D" id="1.10.510.10">
    <property type="entry name" value="Transferase(Phosphotransferase) domain 1"/>
    <property type="match status" value="1"/>
</dbReference>
<gene>
    <name evidence="6" type="ORF">PHLGIDRAFT_270672</name>
</gene>
<organism evidence="6 7">
    <name type="scientific">Phlebiopsis gigantea (strain 11061_1 CR5-6)</name>
    <name type="common">White-rot fungus</name>
    <name type="synonym">Peniophora gigantea</name>
    <dbReference type="NCBI Taxonomy" id="745531"/>
    <lineage>
        <taxon>Eukaryota</taxon>
        <taxon>Fungi</taxon>
        <taxon>Dikarya</taxon>
        <taxon>Basidiomycota</taxon>
        <taxon>Agaricomycotina</taxon>
        <taxon>Agaricomycetes</taxon>
        <taxon>Polyporales</taxon>
        <taxon>Phanerochaetaceae</taxon>
        <taxon>Phlebiopsis</taxon>
    </lineage>
</organism>
<dbReference type="AlphaFoldDB" id="A0A0C3NEA2"/>
<reference evidence="6 7" key="1">
    <citation type="journal article" date="2014" name="PLoS Genet.">
        <title>Analysis of the Phlebiopsis gigantea genome, transcriptome and secretome provides insight into its pioneer colonization strategies of wood.</title>
        <authorList>
            <person name="Hori C."/>
            <person name="Ishida T."/>
            <person name="Igarashi K."/>
            <person name="Samejima M."/>
            <person name="Suzuki H."/>
            <person name="Master E."/>
            <person name="Ferreira P."/>
            <person name="Ruiz-Duenas F.J."/>
            <person name="Held B."/>
            <person name="Canessa P."/>
            <person name="Larrondo L.F."/>
            <person name="Schmoll M."/>
            <person name="Druzhinina I.S."/>
            <person name="Kubicek C.P."/>
            <person name="Gaskell J.A."/>
            <person name="Kersten P."/>
            <person name="St John F."/>
            <person name="Glasner J."/>
            <person name="Sabat G."/>
            <person name="Splinter BonDurant S."/>
            <person name="Syed K."/>
            <person name="Yadav J."/>
            <person name="Mgbeahuruike A.C."/>
            <person name="Kovalchuk A."/>
            <person name="Asiegbu F.O."/>
            <person name="Lackner G."/>
            <person name="Hoffmeister D."/>
            <person name="Rencoret J."/>
            <person name="Gutierrez A."/>
            <person name="Sun H."/>
            <person name="Lindquist E."/>
            <person name="Barry K."/>
            <person name="Riley R."/>
            <person name="Grigoriev I.V."/>
            <person name="Henrissat B."/>
            <person name="Kues U."/>
            <person name="Berka R.M."/>
            <person name="Martinez A.T."/>
            <person name="Covert S.F."/>
            <person name="Blanchette R.A."/>
            <person name="Cullen D."/>
        </authorList>
    </citation>
    <scope>NUCLEOTIDE SEQUENCE [LARGE SCALE GENOMIC DNA]</scope>
    <source>
        <strain evidence="6 7">11061_1 CR5-6</strain>
    </source>
</reference>
<dbReference type="InterPro" id="IPR000719">
    <property type="entry name" value="Prot_kinase_dom"/>
</dbReference>
<name>A0A0C3NEA2_PHLG1</name>
<dbReference type="SUPFAM" id="SSF56112">
    <property type="entry name" value="Protein kinase-like (PK-like)"/>
    <property type="match status" value="1"/>
</dbReference>
<accession>A0A0C3NEA2</accession>
<dbReference type="PANTHER" id="PTHR44329">
    <property type="entry name" value="SERINE/THREONINE-PROTEIN KINASE TNNI3K-RELATED"/>
    <property type="match status" value="1"/>
</dbReference>
<dbReference type="HOGENOM" id="CLU_787800_0_0_1"/>
<dbReference type="Pfam" id="PF07714">
    <property type="entry name" value="PK_Tyr_Ser-Thr"/>
    <property type="match status" value="1"/>
</dbReference>
<feature type="domain" description="Protein kinase" evidence="5">
    <location>
        <begin position="130"/>
        <end position="352"/>
    </location>
</feature>
<evidence type="ECO:0000256" key="1">
    <source>
        <dbReference type="ARBA" id="ARBA00022679"/>
    </source>
</evidence>
<dbReference type="InterPro" id="IPR001245">
    <property type="entry name" value="Ser-Thr/Tyr_kinase_cat_dom"/>
</dbReference>
<evidence type="ECO:0000256" key="4">
    <source>
        <dbReference type="ARBA" id="ARBA00022840"/>
    </source>
</evidence>
<proteinExistence type="predicted"/>
<dbReference type="EMBL" id="KN840643">
    <property type="protein sequence ID" value="KIP02949.1"/>
    <property type="molecule type" value="Genomic_DNA"/>
</dbReference>
<dbReference type="InterPro" id="IPR051681">
    <property type="entry name" value="Ser/Thr_Kinases-Pseudokinases"/>
</dbReference>
<evidence type="ECO:0000259" key="5">
    <source>
        <dbReference type="PROSITE" id="PS50011"/>
    </source>
</evidence>
<dbReference type="InterPro" id="IPR011009">
    <property type="entry name" value="Kinase-like_dom_sf"/>
</dbReference>
<dbReference type="GO" id="GO:0004674">
    <property type="term" value="F:protein serine/threonine kinase activity"/>
    <property type="evidence" value="ECO:0007669"/>
    <property type="project" value="TreeGrafter"/>
</dbReference>
<keyword evidence="2" id="KW-0547">Nucleotide-binding</keyword>
<dbReference type="Proteomes" id="UP000053257">
    <property type="component" value="Unassembled WGS sequence"/>
</dbReference>